<proteinExistence type="predicted"/>
<accession>A0A2Z6RKH5</accession>
<evidence type="ECO:0000313" key="2">
    <source>
        <dbReference type="Proteomes" id="UP000247702"/>
    </source>
</evidence>
<protein>
    <recommendedName>
        <fullName evidence="3">Crinkler effector protein N-terminal domain-containing protein</fullName>
    </recommendedName>
</protein>
<dbReference type="Proteomes" id="UP000247702">
    <property type="component" value="Unassembled WGS sequence"/>
</dbReference>
<feature type="non-terminal residue" evidence="1">
    <location>
        <position position="1"/>
    </location>
</feature>
<dbReference type="AlphaFoldDB" id="A0A2Z6RKH5"/>
<sequence length="216" mass="24488">CDIALSDEYKDFNEEQIENKAVELLPVHLLSNYFPSKDVIDGSLIIVKKPIDSSQQVDWINLVTTFGKDFEFYGRDEAIDTLWNGDKSVVRDGIAKRFKFRKEEDRNFYCIPVLASGPGTGKSRFLDEVEKLIMSKINKSNDESICKGFSNMVVINTTYGNCSIPFPGDKNFGPAVSISSCILFEYFRPHSFEYGMSSMPGYAQRWLKPLYIPPSG</sequence>
<dbReference type="EMBL" id="BEXD01003583">
    <property type="protein sequence ID" value="GBC01553.1"/>
    <property type="molecule type" value="Genomic_DNA"/>
</dbReference>
<keyword evidence="2" id="KW-1185">Reference proteome</keyword>
<name>A0A2Z6RKH5_9GLOM</name>
<comment type="caution">
    <text evidence="1">The sequence shown here is derived from an EMBL/GenBank/DDBJ whole genome shotgun (WGS) entry which is preliminary data.</text>
</comment>
<gene>
    <name evidence="1" type="ORF">RclHR1_42220001</name>
</gene>
<reference evidence="1 2" key="1">
    <citation type="submission" date="2017-11" db="EMBL/GenBank/DDBJ databases">
        <title>The genome of Rhizophagus clarus HR1 reveals common genetic basis of auxotrophy among arbuscular mycorrhizal fungi.</title>
        <authorList>
            <person name="Kobayashi Y."/>
        </authorList>
    </citation>
    <scope>NUCLEOTIDE SEQUENCE [LARGE SCALE GENOMIC DNA]</scope>
    <source>
        <strain evidence="1 2">HR1</strain>
    </source>
</reference>
<evidence type="ECO:0008006" key="3">
    <source>
        <dbReference type="Google" id="ProtNLM"/>
    </source>
</evidence>
<evidence type="ECO:0000313" key="1">
    <source>
        <dbReference type="EMBL" id="GBC01553.1"/>
    </source>
</evidence>
<organism evidence="1 2">
    <name type="scientific">Rhizophagus clarus</name>
    <dbReference type="NCBI Taxonomy" id="94130"/>
    <lineage>
        <taxon>Eukaryota</taxon>
        <taxon>Fungi</taxon>
        <taxon>Fungi incertae sedis</taxon>
        <taxon>Mucoromycota</taxon>
        <taxon>Glomeromycotina</taxon>
        <taxon>Glomeromycetes</taxon>
        <taxon>Glomerales</taxon>
        <taxon>Glomeraceae</taxon>
        <taxon>Rhizophagus</taxon>
    </lineage>
</organism>